<proteinExistence type="predicted"/>
<dbReference type="EnsemblPlants" id="MELO3C003053.2.1">
    <property type="protein sequence ID" value="MELO3C003053.2.1"/>
    <property type="gene ID" value="MELO3C003053.2"/>
</dbReference>
<evidence type="ECO:0000256" key="1">
    <source>
        <dbReference type="SAM" id="MobiDB-lite"/>
    </source>
</evidence>
<sequence>MAIDKSVMGDVSSKALPTRKRDDVDKGLLSTHCSPTRSTRRQWKTVDVC</sequence>
<dbReference type="AlphaFoldDB" id="A0A9I9CG02"/>
<dbReference type="Gramene" id="MELO3C003053.2.1">
    <property type="protein sequence ID" value="MELO3C003053.2.1"/>
    <property type="gene ID" value="MELO3C003053.2"/>
</dbReference>
<protein>
    <submittedName>
        <fullName evidence="2">Uncharacterized protein</fullName>
    </submittedName>
</protein>
<name>A0A9I9CG02_CUCME</name>
<feature type="region of interest" description="Disordered" evidence="1">
    <location>
        <begin position="1"/>
        <end position="27"/>
    </location>
</feature>
<reference evidence="2" key="1">
    <citation type="submission" date="2023-03" db="UniProtKB">
        <authorList>
            <consortium name="EnsemblPlants"/>
        </authorList>
    </citation>
    <scope>IDENTIFICATION</scope>
</reference>
<evidence type="ECO:0000313" key="2">
    <source>
        <dbReference type="EnsemblPlants" id="MELO3C003053.2.1"/>
    </source>
</evidence>
<organism evidence="2">
    <name type="scientific">Cucumis melo</name>
    <name type="common">Muskmelon</name>
    <dbReference type="NCBI Taxonomy" id="3656"/>
    <lineage>
        <taxon>Eukaryota</taxon>
        <taxon>Viridiplantae</taxon>
        <taxon>Streptophyta</taxon>
        <taxon>Embryophyta</taxon>
        <taxon>Tracheophyta</taxon>
        <taxon>Spermatophyta</taxon>
        <taxon>Magnoliopsida</taxon>
        <taxon>eudicotyledons</taxon>
        <taxon>Gunneridae</taxon>
        <taxon>Pentapetalae</taxon>
        <taxon>rosids</taxon>
        <taxon>fabids</taxon>
        <taxon>Cucurbitales</taxon>
        <taxon>Cucurbitaceae</taxon>
        <taxon>Benincaseae</taxon>
        <taxon>Cucumis</taxon>
    </lineage>
</organism>
<accession>A0A9I9CG02</accession>